<comment type="caution">
    <text evidence="1">The sequence shown here is derived from an EMBL/GenBank/DDBJ whole genome shotgun (WGS) entry which is preliminary data.</text>
</comment>
<dbReference type="Proteomes" id="UP000176501">
    <property type="component" value="Unassembled WGS sequence"/>
</dbReference>
<accession>A0A1F7W6K4</accession>
<protein>
    <submittedName>
        <fullName evidence="1">Uncharacterized protein</fullName>
    </submittedName>
</protein>
<sequence length="127" mass="13932">MKQTQKQYAILKLALQVASELKSDQIPAELFEDIVQMIMRSPVPARRKIQAMVDEGWISPVGKGYRVHAERLAPSKTGLAGVDAMQIHENAAFNLVSHWNAGSRRLGVYHILAPHGAPHPLDGSESG</sequence>
<dbReference type="AlphaFoldDB" id="A0A1F7W6K4"/>
<gene>
    <name evidence="1" type="ORF">A2304_00190</name>
</gene>
<proteinExistence type="predicted"/>
<name>A0A1F7W6K4_9BACT</name>
<evidence type="ECO:0000313" key="2">
    <source>
        <dbReference type="Proteomes" id="UP000176501"/>
    </source>
</evidence>
<organism evidence="1 2">
    <name type="scientific">Candidatus Uhrbacteria bacterium RIFOXYB2_FULL_57_15</name>
    <dbReference type="NCBI Taxonomy" id="1802422"/>
    <lineage>
        <taxon>Bacteria</taxon>
        <taxon>Candidatus Uhriibacteriota</taxon>
    </lineage>
</organism>
<evidence type="ECO:0000313" key="1">
    <source>
        <dbReference type="EMBL" id="OGL98256.1"/>
    </source>
</evidence>
<reference evidence="1 2" key="1">
    <citation type="journal article" date="2016" name="Nat. Commun.">
        <title>Thousands of microbial genomes shed light on interconnected biogeochemical processes in an aquifer system.</title>
        <authorList>
            <person name="Anantharaman K."/>
            <person name="Brown C.T."/>
            <person name="Hug L.A."/>
            <person name="Sharon I."/>
            <person name="Castelle C.J."/>
            <person name="Probst A.J."/>
            <person name="Thomas B.C."/>
            <person name="Singh A."/>
            <person name="Wilkins M.J."/>
            <person name="Karaoz U."/>
            <person name="Brodie E.L."/>
            <person name="Williams K.H."/>
            <person name="Hubbard S.S."/>
            <person name="Banfield J.F."/>
        </authorList>
    </citation>
    <scope>NUCLEOTIDE SEQUENCE [LARGE SCALE GENOMIC DNA]</scope>
</reference>
<dbReference type="EMBL" id="MGFE01000021">
    <property type="protein sequence ID" value="OGL98256.1"/>
    <property type="molecule type" value="Genomic_DNA"/>
</dbReference>